<protein>
    <recommendedName>
        <fullName evidence="4">DUF5658 domain-containing protein</fullName>
    </recommendedName>
</protein>
<feature type="transmembrane region" description="Helical" evidence="1">
    <location>
        <begin position="62"/>
        <end position="80"/>
    </location>
</feature>
<keyword evidence="1" id="KW-0472">Membrane</keyword>
<dbReference type="Proteomes" id="UP001239085">
    <property type="component" value="Unassembled WGS sequence"/>
</dbReference>
<dbReference type="RefSeq" id="WP_307363373.1">
    <property type="nucleotide sequence ID" value="NZ_JAUSXK010000001.1"/>
</dbReference>
<evidence type="ECO:0008006" key="4">
    <source>
        <dbReference type="Google" id="ProtNLM"/>
    </source>
</evidence>
<accession>A0ABU0PD03</accession>
<dbReference type="EMBL" id="JAUSXK010000001">
    <property type="protein sequence ID" value="MDQ0645212.1"/>
    <property type="molecule type" value="Genomic_DNA"/>
</dbReference>
<evidence type="ECO:0000313" key="3">
    <source>
        <dbReference type="Proteomes" id="UP001239085"/>
    </source>
</evidence>
<evidence type="ECO:0000256" key="1">
    <source>
        <dbReference type="SAM" id="Phobius"/>
    </source>
</evidence>
<sequence>MSPWEIMLAVTETPKAPNLWGALGCAMAYAAALLAALDAFADMLLARAGVASAFGPAHGLKFGGKLVAAGVTVVSAGMVLALDSNWFAFTALSVVFVVVVSSAVLIMRRTSKGPRVQVENAPQ</sequence>
<gene>
    <name evidence="2" type="ORF">QFZ46_003372</name>
</gene>
<feature type="transmembrane region" description="Helical" evidence="1">
    <location>
        <begin position="86"/>
        <end position="107"/>
    </location>
</feature>
<name>A0ABU0PD03_9MICO</name>
<keyword evidence="3" id="KW-1185">Reference proteome</keyword>
<evidence type="ECO:0000313" key="2">
    <source>
        <dbReference type="EMBL" id="MDQ0645212.1"/>
    </source>
</evidence>
<keyword evidence="1" id="KW-1133">Transmembrane helix</keyword>
<organism evidence="2 3">
    <name type="scientific">Microbacterium murale</name>
    <dbReference type="NCBI Taxonomy" id="1081040"/>
    <lineage>
        <taxon>Bacteria</taxon>
        <taxon>Bacillati</taxon>
        <taxon>Actinomycetota</taxon>
        <taxon>Actinomycetes</taxon>
        <taxon>Micrococcales</taxon>
        <taxon>Microbacteriaceae</taxon>
        <taxon>Microbacterium</taxon>
    </lineage>
</organism>
<proteinExistence type="predicted"/>
<keyword evidence="1" id="KW-0812">Transmembrane</keyword>
<feature type="transmembrane region" description="Helical" evidence="1">
    <location>
        <begin position="20"/>
        <end position="41"/>
    </location>
</feature>
<comment type="caution">
    <text evidence="2">The sequence shown here is derived from an EMBL/GenBank/DDBJ whole genome shotgun (WGS) entry which is preliminary data.</text>
</comment>
<reference evidence="2 3" key="1">
    <citation type="submission" date="2023-07" db="EMBL/GenBank/DDBJ databases">
        <title>Comparative genomics of wheat-associated soil bacteria to identify genetic determinants of phenazine resistance.</title>
        <authorList>
            <person name="Mouncey N."/>
        </authorList>
    </citation>
    <scope>NUCLEOTIDE SEQUENCE [LARGE SCALE GENOMIC DNA]</scope>
    <source>
        <strain evidence="2 3">W2I7</strain>
    </source>
</reference>